<dbReference type="RefSeq" id="WP_015932869.1">
    <property type="nucleotide sequence ID" value="NC_011894.1"/>
</dbReference>
<dbReference type="STRING" id="460265.Mnod_6527"/>
<protein>
    <submittedName>
        <fullName evidence="2">Putative esterase</fullName>
    </submittedName>
</protein>
<dbReference type="InterPro" id="IPR029058">
    <property type="entry name" value="AB_hydrolase_fold"/>
</dbReference>
<dbReference type="ESTHER" id="metno-b8idd0">
    <property type="family name" value="HNLyase_Bact"/>
</dbReference>
<dbReference type="AlphaFoldDB" id="B8IDD0"/>
<dbReference type="InterPro" id="IPR000073">
    <property type="entry name" value="AB_hydrolase_1"/>
</dbReference>
<dbReference type="GO" id="GO:0080032">
    <property type="term" value="F:methyl jasmonate esterase activity"/>
    <property type="evidence" value="ECO:0007669"/>
    <property type="project" value="TreeGrafter"/>
</dbReference>
<dbReference type="SUPFAM" id="SSF53474">
    <property type="entry name" value="alpha/beta-Hydrolases"/>
    <property type="match status" value="1"/>
</dbReference>
<feature type="domain" description="AB hydrolase-1" evidence="1">
    <location>
        <begin position="10"/>
        <end position="236"/>
    </location>
</feature>
<dbReference type="PANTHER" id="PTHR10992:SF1086">
    <property type="entry name" value="AB HYDROLASE-1 DOMAIN-CONTAINING PROTEIN"/>
    <property type="match status" value="1"/>
</dbReference>
<organism evidence="2 3">
    <name type="scientific">Methylobacterium nodulans (strain LMG 21967 / CNCM I-2342 / ORS 2060)</name>
    <dbReference type="NCBI Taxonomy" id="460265"/>
    <lineage>
        <taxon>Bacteria</taxon>
        <taxon>Pseudomonadati</taxon>
        <taxon>Pseudomonadota</taxon>
        <taxon>Alphaproteobacteria</taxon>
        <taxon>Hyphomicrobiales</taxon>
        <taxon>Methylobacteriaceae</taxon>
        <taxon>Methylobacterium</taxon>
    </lineage>
</organism>
<dbReference type="eggNOG" id="COG0596">
    <property type="taxonomic scope" value="Bacteria"/>
</dbReference>
<sequence>MTGRERSLTFVLVHGAWHGGWCWRRVADRLAAQGHRVFAPTCTGLGERAHLLSRAITLDTFVQDIAGVIAAEELAEIILVGHSFGGLAVSGVADAMPERIRHLVYLDSLLVEPGRAPFDALPPEVAAARRQAAAETSGGVSLPVPPPESFGVIDAADAAWLGRRLTPHPLGTYESPLRLKGPLGNGLPRTYVDCTNPSYPPLDGVKDWVRRQPGWDWAALATGHDAMVSTPDALARLLVELATPRP</sequence>
<accession>B8IDD0</accession>
<dbReference type="OrthoDB" id="9814966at2"/>
<name>B8IDD0_METNO</name>
<dbReference type="Pfam" id="PF12697">
    <property type="entry name" value="Abhydrolase_6"/>
    <property type="match status" value="1"/>
</dbReference>
<gene>
    <name evidence="2" type="ordered locus">Mnod_6527</name>
</gene>
<dbReference type="KEGG" id="mno:Mnod_6527"/>
<dbReference type="Proteomes" id="UP000008207">
    <property type="component" value="Chromosome"/>
</dbReference>
<evidence type="ECO:0000313" key="3">
    <source>
        <dbReference type="Proteomes" id="UP000008207"/>
    </source>
</evidence>
<dbReference type="InterPro" id="IPR045889">
    <property type="entry name" value="MES/HNL"/>
</dbReference>
<proteinExistence type="predicted"/>
<evidence type="ECO:0000259" key="1">
    <source>
        <dbReference type="Pfam" id="PF12697"/>
    </source>
</evidence>
<dbReference type="PANTHER" id="PTHR10992">
    <property type="entry name" value="METHYLESTERASE FAMILY MEMBER"/>
    <property type="match status" value="1"/>
</dbReference>
<dbReference type="HOGENOM" id="CLU_046066_3_2_5"/>
<dbReference type="EMBL" id="CP001349">
    <property type="protein sequence ID" value="ACL61296.1"/>
    <property type="molecule type" value="Genomic_DNA"/>
</dbReference>
<reference evidence="2 3" key="1">
    <citation type="submission" date="2009-01" db="EMBL/GenBank/DDBJ databases">
        <title>Complete sequence of chromosome of Methylobacterium nodulans ORS 2060.</title>
        <authorList>
            <consortium name="US DOE Joint Genome Institute"/>
            <person name="Lucas S."/>
            <person name="Copeland A."/>
            <person name="Lapidus A."/>
            <person name="Glavina del Rio T."/>
            <person name="Dalin E."/>
            <person name="Tice H."/>
            <person name="Bruce D."/>
            <person name="Goodwin L."/>
            <person name="Pitluck S."/>
            <person name="Sims D."/>
            <person name="Brettin T."/>
            <person name="Detter J.C."/>
            <person name="Han C."/>
            <person name="Larimer F."/>
            <person name="Land M."/>
            <person name="Hauser L."/>
            <person name="Kyrpides N."/>
            <person name="Ivanova N."/>
            <person name="Marx C.J."/>
            <person name="Richardson P."/>
        </authorList>
    </citation>
    <scope>NUCLEOTIDE SEQUENCE [LARGE SCALE GENOMIC DNA]</scope>
    <source>
        <strain evidence="3">LMG 21967 / CNCM I-2342 / ORS 2060</strain>
    </source>
</reference>
<evidence type="ECO:0000313" key="2">
    <source>
        <dbReference type="EMBL" id="ACL61296.1"/>
    </source>
</evidence>
<dbReference type="PRINTS" id="PR00111">
    <property type="entry name" value="ABHYDROLASE"/>
</dbReference>
<dbReference type="Gene3D" id="3.40.50.1820">
    <property type="entry name" value="alpha/beta hydrolase"/>
    <property type="match status" value="1"/>
</dbReference>
<keyword evidence="3" id="KW-1185">Reference proteome</keyword>
<dbReference type="GO" id="GO:0080030">
    <property type="term" value="F:methyl indole-3-acetate esterase activity"/>
    <property type="evidence" value="ECO:0007669"/>
    <property type="project" value="TreeGrafter"/>
</dbReference>